<dbReference type="NCBIfam" id="TIGR00074">
    <property type="entry name" value="hypC_hupF"/>
    <property type="match status" value="1"/>
</dbReference>
<proteinExistence type="inferred from homology"/>
<comment type="similarity">
    <text evidence="1">Belongs to the HupF/HypC family.</text>
</comment>
<keyword evidence="3" id="KW-1185">Reference proteome</keyword>
<dbReference type="GO" id="GO:0051604">
    <property type="term" value="P:protein maturation"/>
    <property type="evidence" value="ECO:0007669"/>
    <property type="project" value="TreeGrafter"/>
</dbReference>
<dbReference type="SUPFAM" id="SSF159127">
    <property type="entry name" value="HupF/HypC-like"/>
    <property type="match status" value="1"/>
</dbReference>
<dbReference type="AlphaFoldDB" id="A0A4R3MQF3"/>
<accession>A0A4R3MQF3</accession>
<comment type="caution">
    <text evidence="2">The sequence shown here is derived from an EMBL/GenBank/DDBJ whole genome shotgun (WGS) entry which is preliminary data.</text>
</comment>
<dbReference type="InterPro" id="IPR019812">
    <property type="entry name" value="Hydgase_assmbl_chp_CS"/>
</dbReference>
<reference evidence="2 3" key="1">
    <citation type="submission" date="2019-03" db="EMBL/GenBank/DDBJ databases">
        <title>Genomic Encyclopedia of Type Strains, Phase IV (KMG-IV): sequencing the most valuable type-strain genomes for metagenomic binning, comparative biology and taxonomic classification.</title>
        <authorList>
            <person name="Goeker M."/>
        </authorList>
    </citation>
    <scope>NUCLEOTIDE SEQUENCE [LARGE SCALE GENOMIC DNA]</scope>
    <source>
        <strain evidence="2 3">DSM 13587</strain>
    </source>
</reference>
<dbReference type="PANTHER" id="PTHR35177">
    <property type="entry name" value="HYDROGENASE MATURATION FACTOR HYBG"/>
    <property type="match status" value="1"/>
</dbReference>
<dbReference type="Proteomes" id="UP000295717">
    <property type="component" value="Unassembled WGS sequence"/>
</dbReference>
<evidence type="ECO:0000313" key="2">
    <source>
        <dbReference type="EMBL" id="TCT18039.1"/>
    </source>
</evidence>
<dbReference type="GO" id="GO:0005506">
    <property type="term" value="F:iron ion binding"/>
    <property type="evidence" value="ECO:0007669"/>
    <property type="project" value="TreeGrafter"/>
</dbReference>
<dbReference type="PROSITE" id="PS01097">
    <property type="entry name" value="HUPF_HYPC"/>
    <property type="match status" value="1"/>
</dbReference>
<dbReference type="PRINTS" id="PR00445">
    <property type="entry name" value="HUPFHYPC"/>
</dbReference>
<evidence type="ECO:0000313" key="3">
    <source>
        <dbReference type="Proteomes" id="UP000295717"/>
    </source>
</evidence>
<dbReference type="Gene3D" id="2.30.30.140">
    <property type="match status" value="1"/>
</dbReference>
<name>A0A4R3MQF3_9GAMM</name>
<dbReference type="EMBL" id="SMAO01000015">
    <property type="protein sequence ID" value="TCT18039.1"/>
    <property type="molecule type" value="Genomic_DNA"/>
</dbReference>
<gene>
    <name evidence="2" type="ORF">EDC35_11514</name>
</gene>
<organism evidence="2 3">
    <name type="scientific">Thiobaca trueperi</name>
    <dbReference type="NCBI Taxonomy" id="127458"/>
    <lineage>
        <taxon>Bacteria</taxon>
        <taxon>Pseudomonadati</taxon>
        <taxon>Pseudomonadota</taxon>
        <taxon>Gammaproteobacteria</taxon>
        <taxon>Chromatiales</taxon>
        <taxon>Chromatiaceae</taxon>
        <taxon>Thiobaca</taxon>
    </lineage>
</organism>
<dbReference type="GO" id="GO:1902670">
    <property type="term" value="F:carbon dioxide binding"/>
    <property type="evidence" value="ECO:0007669"/>
    <property type="project" value="TreeGrafter"/>
</dbReference>
<dbReference type="Pfam" id="PF01455">
    <property type="entry name" value="HupF_HypC"/>
    <property type="match status" value="1"/>
</dbReference>
<dbReference type="PANTHER" id="PTHR35177:SF2">
    <property type="entry name" value="HYDROGENASE MATURATION FACTOR HYBG"/>
    <property type="match status" value="1"/>
</dbReference>
<dbReference type="RefSeq" id="WP_132978679.1">
    <property type="nucleotide sequence ID" value="NZ_SMAO01000015.1"/>
</dbReference>
<protein>
    <submittedName>
        <fullName evidence="2">Hydrogenase maturation protein HypC</fullName>
    </submittedName>
</protein>
<dbReference type="FunFam" id="2.30.30.140:FF:000022">
    <property type="entry name" value="Hydrogenase assembly chaperone HybG"/>
    <property type="match status" value="1"/>
</dbReference>
<evidence type="ECO:0000256" key="1">
    <source>
        <dbReference type="ARBA" id="ARBA00006018"/>
    </source>
</evidence>
<dbReference type="OrthoDB" id="9806017at2"/>
<dbReference type="InterPro" id="IPR001109">
    <property type="entry name" value="Hydrogenase_HupF/HypC"/>
</dbReference>
<sequence length="79" mass="8424">MCLAIPARITHIDPATETAEVELGGISKQISLALIDDAAVGDYVLVHVGYALNKLSAEEAEETLRLIREMGMLLDGDAT</sequence>